<dbReference type="SUPFAM" id="SSF55681">
    <property type="entry name" value="Class II aaRS and biotin synthetases"/>
    <property type="match status" value="1"/>
</dbReference>
<name>A0A080M5F5_9PROT</name>
<evidence type="ECO:0000256" key="10">
    <source>
        <dbReference type="ARBA" id="ARBA00047639"/>
    </source>
</evidence>
<dbReference type="RefSeq" id="WP_034950120.1">
    <property type="nucleotide sequence ID" value="NZ_JDST02000059.1"/>
</dbReference>
<feature type="binding site" evidence="12">
    <location>
        <begin position="84"/>
        <end position="86"/>
    </location>
    <ligand>
        <name>L-histidine</name>
        <dbReference type="ChEBI" id="CHEBI:57595"/>
    </ligand>
</feature>
<keyword evidence="7 11" id="KW-0067">ATP-binding</keyword>
<dbReference type="GO" id="GO:0005524">
    <property type="term" value="F:ATP binding"/>
    <property type="evidence" value="ECO:0007669"/>
    <property type="project" value="UniProtKB-UniRule"/>
</dbReference>
<dbReference type="Gene3D" id="3.30.930.10">
    <property type="entry name" value="Bira Bifunctional Protein, Domain 2"/>
    <property type="match status" value="1"/>
</dbReference>
<comment type="similarity">
    <text evidence="2 11">Belongs to the class-II aminoacyl-tRNA synthetase family.</text>
</comment>
<dbReference type="Pfam" id="PF13393">
    <property type="entry name" value="tRNA-synt_His"/>
    <property type="match status" value="1"/>
</dbReference>
<dbReference type="EMBL" id="JDST02000059">
    <property type="protein sequence ID" value="KFB76236.1"/>
    <property type="molecule type" value="Genomic_DNA"/>
</dbReference>
<dbReference type="InterPro" id="IPR006195">
    <property type="entry name" value="aa-tRNA-synth_II"/>
</dbReference>
<dbReference type="HAMAP" id="MF_00127">
    <property type="entry name" value="His_tRNA_synth"/>
    <property type="match status" value="1"/>
</dbReference>
<dbReference type="PIRSF" id="PIRSF001549">
    <property type="entry name" value="His-tRNA_synth"/>
    <property type="match status" value="1"/>
</dbReference>
<dbReference type="FunFam" id="3.30.930.10:FF:000005">
    <property type="entry name" value="Histidine--tRNA ligase"/>
    <property type="match status" value="1"/>
</dbReference>
<dbReference type="GO" id="GO:0004821">
    <property type="term" value="F:histidine-tRNA ligase activity"/>
    <property type="evidence" value="ECO:0007669"/>
    <property type="project" value="UniProtKB-UniRule"/>
</dbReference>
<dbReference type="InterPro" id="IPR004154">
    <property type="entry name" value="Anticodon-bd"/>
</dbReference>
<dbReference type="InterPro" id="IPR015807">
    <property type="entry name" value="His-tRNA-ligase"/>
</dbReference>
<evidence type="ECO:0000313" key="14">
    <source>
        <dbReference type="EMBL" id="KFB76236.1"/>
    </source>
</evidence>
<evidence type="ECO:0000256" key="8">
    <source>
        <dbReference type="ARBA" id="ARBA00022917"/>
    </source>
</evidence>
<dbReference type="InterPro" id="IPR045864">
    <property type="entry name" value="aa-tRNA-synth_II/BPL/LPL"/>
</dbReference>
<feature type="binding site" evidence="12">
    <location>
        <position position="114"/>
    </location>
    <ligand>
        <name>L-histidine</name>
        <dbReference type="ChEBI" id="CHEBI:57595"/>
    </ligand>
</feature>
<feature type="binding site" evidence="12">
    <location>
        <position position="128"/>
    </location>
    <ligand>
        <name>L-histidine</name>
        <dbReference type="ChEBI" id="CHEBI:57595"/>
    </ligand>
</feature>
<dbReference type="PANTHER" id="PTHR43707:SF1">
    <property type="entry name" value="HISTIDINE--TRNA LIGASE, MITOCHONDRIAL-RELATED"/>
    <property type="match status" value="1"/>
</dbReference>
<dbReference type="CDD" id="cd00773">
    <property type="entry name" value="HisRS-like_core"/>
    <property type="match status" value="1"/>
</dbReference>
<feature type="binding site" evidence="12">
    <location>
        <position position="132"/>
    </location>
    <ligand>
        <name>L-histidine</name>
        <dbReference type="ChEBI" id="CHEBI:57595"/>
    </ligand>
</feature>
<keyword evidence="6 11" id="KW-0547">Nucleotide-binding</keyword>
<dbReference type="Pfam" id="PF03129">
    <property type="entry name" value="HGTP_anticodon"/>
    <property type="match status" value="1"/>
</dbReference>
<keyword evidence="9 11" id="KW-0030">Aminoacyl-tRNA synthetase</keyword>
<keyword evidence="5 11" id="KW-0436">Ligase</keyword>
<feature type="domain" description="Aminoacyl-transfer RNA synthetases class-II family profile" evidence="13">
    <location>
        <begin position="1"/>
        <end position="316"/>
    </location>
</feature>
<evidence type="ECO:0000256" key="9">
    <source>
        <dbReference type="ARBA" id="ARBA00023146"/>
    </source>
</evidence>
<evidence type="ECO:0000256" key="2">
    <source>
        <dbReference type="ARBA" id="ARBA00008226"/>
    </source>
</evidence>
<keyword evidence="15" id="KW-1185">Reference proteome</keyword>
<organism evidence="14 15">
    <name type="scientific">Candidatus Accumulibacter cognatus</name>
    <dbReference type="NCBI Taxonomy" id="2954383"/>
    <lineage>
        <taxon>Bacteria</taxon>
        <taxon>Pseudomonadati</taxon>
        <taxon>Pseudomonadota</taxon>
        <taxon>Betaproteobacteria</taxon>
        <taxon>Candidatus Accumulibacter</taxon>
    </lineage>
</organism>
<evidence type="ECO:0000256" key="5">
    <source>
        <dbReference type="ARBA" id="ARBA00022598"/>
    </source>
</evidence>
<dbReference type="STRING" id="1453999.AW06_002658"/>
<dbReference type="PANTHER" id="PTHR43707">
    <property type="entry name" value="HISTIDYL-TRNA SYNTHETASE"/>
    <property type="match status" value="1"/>
</dbReference>
<keyword evidence="4 11" id="KW-0963">Cytoplasm</keyword>
<protein>
    <recommendedName>
        <fullName evidence="11">Histidine--tRNA ligase</fullName>
        <ecNumber evidence="11">6.1.1.21</ecNumber>
    </recommendedName>
    <alternativeName>
        <fullName evidence="11">Histidyl-tRNA synthetase</fullName>
        <shortName evidence="11">HisRS</shortName>
    </alternativeName>
</protein>
<dbReference type="InterPro" id="IPR033656">
    <property type="entry name" value="HisRS_anticodon"/>
</dbReference>
<dbReference type="GO" id="GO:0005737">
    <property type="term" value="C:cytoplasm"/>
    <property type="evidence" value="ECO:0007669"/>
    <property type="project" value="UniProtKB-SubCell"/>
</dbReference>
<dbReference type="SUPFAM" id="SSF52954">
    <property type="entry name" value="Class II aaRS ABD-related"/>
    <property type="match status" value="1"/>
</dbReference>
<evidence type="ECO:0000256" key="1">
    <source>
        <dbReference type="ARBA" id="ARBA00004496"/>
    </source>
</evidence>
<comment type="subcellular location">
    <subcellularLocation>
        <location evidence="1 11">Cytoplasm</location>
    </subcellularLocation>
</comment>
<evidence type="ECO:0000256" key="6">
    <source>
        <dbReference type="ARBA" id="ARBA00022741"/>
    </source>
</evidence>
<dbReference type="AlphaFoldDB" id="A0A080M5F5"/>
<dbReference type="InterPro" id="IPR036621">
    <property type="entry name" value="Anticodon-bd_dom_sf"/>
</dbReference>
<reference evidence="14" key="1">
    <citation type="submission" date="2014-02" db="EMBL/GenBank/DDBJ databases">
        <title>Expanding our view of genomic diversity in Candidatus Accumulibacter clades.</title>
        <authorList>
            <person name="Skennerton C.T."/>
            <person name="Barr J.J."/>
            <person name="Slater F.R."/>
            <person name="Bond P.L."/>
            <person name="Tyson G.W."/>
        </authorList>
    </citation>
    <scope>NUCLEOTIDE SEQUENCE [LARGE SCALE GENOMIC DNA]</scope>
</reference>
<gene>
    <name evidence="11 14" type="primary">hisS</name>
    <name evidence="14" type="ORF">AW06_002658</name>
</gene>
<evidence type="ECO:0000313" key="15">
    <source>
        <dbReference type="Proteomes" id="UP000021315"/>
    </source>
</evidence>
<evidence type="ECO:0000259" key="13">
    <source>
        <dbReference type="PROSITE" id="PS50862"/>
    </source>
</evidence>
<evidence type="ECO:0000256" key="12">
    <source>
        <dbReference type="PIRSR" id="PIRSR001549-1"/>
    </source>
</evidence>
<proteinExistence type="inferred from homology"/>
<dbReference type="NCBIfam" id="TIGR00442">
    <property type="entry name" value="hisS"/>
    <property type="match status" value="1"/>
</dbReference>
<dbReference type="Gene3D" id="3.40.50.800">
    <property type="entry name" value="Anticodon-binding domain"/>
    <property type="match status" value="1"/>
</dbReference>
<evidence type="ECO:0000256" key="3">
    <source>
        <dbReference type="ARBA" id="ARBA00011738"/>
    </source>
</evidence>
<dbReference type="GO" id="GO:0006427">
    <property type="term" value="P:histidyl-tRNA aminoacylation"/>
    <property type="evidence" value="ECO:0007669"/>
    <property type="project" value="UniProtKB-UniRule"/>
</dbReference>
<comment type="subunit">
    <text evidence="3 11">Homodimer.</text>
</comment>
<dbReference type="InterPro" id="IPR041715">
    <property type="entry name" value="HisRS-like_core"/>
</dbReference>
<dbReference type="EC" id="6.1.1.21" evidence="11"/>
<keyword evidence="8 11" id="KW-0648">Protein biosynthesis</keyword>
<evidence type="ECO:0000256" key="7">
    <source>
        <dbReference type="ARBA" id="ARBA00022840"/>
    </source>
</evidence>
<dbReference type="PROSITE" id="PS50862">
    <property type="entry name" value="AA_TRNA_LIGASE_II"/>
    <property type="match status" value="1"/>
</dbReference>
<sequence length="431" mass="47764">MIAKIQSVRGMNDILPDEAEFWDQFEETIRSWLKSYGYRPLRLPIVEPTPLFKRAIGEVTDIVEKEMYSFVDSLNGEPLTLRPEGTAGCVRAVIQHNLIAQQPQRLYYLGQMFRHERPQKGRYRQFHQVGVEALGFPGPDIDAEQILMGARLWDDLGLEGITLQLNTLGQPAERACHRAELIRYFEEHKEALDDDGRRRLYTNPLRILDSKNPALHDIIVGAPRLIDHLGVESLAHFEGVQQVLRDAGLPFQINPRLVRGLDYYNLTVYEWLTDRLGAQGTVCAGGRYDGLVQQLGGKPAPACGFAMGVERLLALIREAGGEARAAAIDVYVVHQGSAASRLAARVAEGLRDHGIDVLFHCGGGSFKTQMKKADASGAAFAVIIGDDEANAGEVTLKPMHPLGEQPNEQTRVRVDDLADAIISSILNQEDS</sequence>
<dbReference type="CDD" id="cd00859">
    <property type="entry name" value="HisRS_anticodon"/>
    <property type="match status" value="1"/>
</dbReference>
<comment type="catalytic activity">
    <reaction evidence="10 11">
        <text>tRNA(His) + L-histidine + ATP = L-histidyl-tRNA(His) + AMP + diphosphate + H(+)</text>
        <dbReference type="Rhea" id="RHEA:17313"/>
        <dbReference type="Rhea" id="RHEA-COMP:9665"/>
        <dbReference type="Rhea" id="RHEA-COMP:9689"/>
        <dbReference type="ChEBI" id="CHEBI:15378"/>
        <dbReference type="ChEBI" id="CHEBI:30616"/>
        <dbReference type="ChEBI" id="CHEBI:33019"/>
        <dbReference type="ChEBI" id="CHEBI:57595"/>
        <dbReference type="ChEBI" id="CHEBI:78442"/>
        <dbReference type="ChEBI" id="CHEBI:78527"/>
        <dbReference type="ChEBI" id="CHEBI:456215"/>
        <dbReference type="EC" id="6.1.1.21"/>
    </reaction>
</comment>
<feature type="binding site" evidence="12">
    <location>
        <position position="259"/>
    </location>
    <ligand>
        <name>L-histidine</name>
        <dbReference type="ChEBI" id="CHEBI:57595"/>
    </ligand>
</feature>
<comment type="caution">
    <text evidence="14">The sequence shown here is derived from an EMBL/GenBank/DDBJ whole genome shotgun (WGS) entry which is preliminary data.</text>
</comment>
<evidence type="ECO:0000256" key="11">
    <source>
        <dbReference type="HAMAP-Rule" id="MF_00127"/>
    </source>
</evidence>
<feature type="binding site" evidence="12">
    <location>
        <begin position="263"/>
        <end position="264"/>
    </location>
    <ligand>
        <name>L-histidine</name>
        <dbReference type="ChEBI" id="CHEBI:57595"/>
    </ligand>
</feature>
<evidence type="ECO:0000256" key="4">
    <source>
        <dbReference type="ARBA" id="ARBA00022490"/>
    </source>
</evidence>
<accession>A0A080M5F5</accession>
<dbReference type="InterPro" id="IPR004516">
    <property type="entry name" value="HisRS/HisZ"/>
</dbReference>
<dbReference type="Proteomes" id="UP000021315">
    <property type="component" value="Unassembled WGS sequence"/>
</dbReference>